<organism evidence="4 5">
    <name type="scientific">Paramuricea clavata</name>
    <name type="common">Red gorgonian</name>
    <name type="synonym">Violescent sea-whip</name>
    <dbReference type="NCBI Taxonomy" id="317549"/>
    <lineage>
        <taxon>Eukaryota</taxon>
        <taxon>Metazoa</taxon>
        <taxon>Cnidaria</taxon>
        <taxon>Anthozoa</taxon>
        <taxon>Octocorallia</taxon>
        <taxon>Malacalcyonacea</taxon>
        <taxon>Plexauridae</taxon>
        <taxon>Paramuricea</taxon>
    </lineage>
</organism>
<dbReference type="EMBL" id="CACRXK020006742">
    <property type="protein sequence ID" value="CAB4010307.1"/>
    <property type="molecule type" value="Genomic_DNA"/>
</dbReference>
<reference evidence="4" key="1">
    <citation type="submission" date="2020-04" db="EMBL/GenBank/DDBJ databases">
        <authorList>
            <person name="Alioto T."/>
            <person name="Alioto T."/>
            <person name="Gomez Garrido J."/>
        </authorList>
    </citation>
    <scope>NUCLEOTIDE SEQUENCE</scope>
    <source>
        <strain evidence="4">A484AB</strain>
    </source>
</reference>
<evidence type="ECO:0000256" key="1">
    <source>
        <dbReference type="ARBA" id="ARBA00001966"/>
    </source>
</evidence>
<gene>
    <name evidence="4" type="ORF">PACLA_8A018662</name>
</gene>
<name>A0A7D9INQ5_PARCT</name>
<comment type="caution">
    <text evidence="4">The sequence shown here is derived from an EMBL/GenBank/DDBJ whole genome shotgun (WGS) entry which is preliminary data.</text>
</comment>
<comment type="cofactor">
    <cofactor evidence="2">
        <name>[2Fe-2S] cluster</name>
        <dbReference type="ChEBI" id="CHEBI:190135"/>
    </cofactor>
</comment>
<dbReference type="Pfam" id="PF00384">
    <property type="entry name" value="Molybdopterin"/>
    <property type="match status" value="1"/>
</dbReference>
<dbReference type="PANTHER" id="PTHR43105">
    <property type="entry name" value="RESPIRATORY NITRATE REDUCTASE"/>
    <property type="match status" value="1"/>
</dbReference>
<comment type="cofactor">
    <cofactor evidence="1">
        <name>[4Fe-4S] cluster</name>
        <dbReference type="ChEBI" id="CHEBI:49883"/>
    </cofactor>
</comment>
<evidence type="ECO:0000313" key="5">
    <source>
        <dbReference type="Proteomes" id="UP001152795"/>
    </source>
</evidence>
<evidence type="ECO:0000259" key="3">
    <source>
        <dbReference type="Pfam" id="PF00384"/>
    </source>
</evidence>
<dbReference type="OrthoDB" id="10249365at2759"/>
<dbReference type="GO" id="GO:0016491">
    <property type="term" value="F:oxidoreductase activity"/>
    <property type="evidence" value="ECO:0007669"/>
    <property type="project" value="InterPro"/>
</dbReference>
<sequence>MNTTINGIEEADAVVIIGTNPRYEAPLINSRIRKAWLHNDLQVGVLGPQLDLTYTYEVKKRFEFEL</sequence>
<evidence type="ECO:0000313" key="4">
    <source>
        <dbReference type="EMBL" id="CAB4010307.1"/>
    </source>
</evidence>
<protein>
    <submittedName>
        <fullName evidence="4">NADH-ubiquinone oxidoreductase 75 kDa subunit, mitochondrial</fullName>
    </submittedName>
</protein>
<proteinExistence type="predicted"/>
<dbReference type="AlphaFoldDB" id="A0A7D9INQ5"/>
<dbReference type="GO" id="GO:0016020">
    <property type="term" value="C:membrane"/>
    <property type="evidence" value="ECO:0007669"/>
    <property type="project" value="TreeGrafter"/>
</dbReference>
<keyword evidence="5" id="KW-1185">Reference proteome</keyword>
<feature type="domain" description="Molybdopterin oxidoreductase" evidence="3">
    <location>
        <begin position="1"/>
        <end position="57"/>
    </location>
</feature>
<dbReference type="PANTHER" id="PTHR43105:SF13">
    <property type="entry name" value="NADH-UBIQUINONE OXIDOREDUCTASE 75 KDA SUBUNIT, MITOCHONDRIAL"/>
    <property type="match status" value="1"/>
</dbReference>
<dbReference type="Proteomes" id="UP001152795">
    <property type="component" value="Unassembled WGS sequence"/>
</dbReference>
<dbReference type="SUPFAM" id="SSF53706">
    <property type="entry name" value="Formate dehydrogenase/DMSO reductase, domains 1-3"/>
    <property type="match status" value="1"/>
</dbReference>
<dbReference type="InterPro" id="IPR050123">
    <property type="entry name" value="Prok_molybdopt-oxidoreductase"/>
</dbReference>
<accession>A0A7D9INQ5</accession>
<evidence type="ECO:0000256" key="2">
    <source>
        <dbReference type="ARBA" id="ARBA00034078"/>
    </source>
</evidence>
<dbReference type="InterPro" id="IPR006656">
    <property type="entry name" value="Mopterin_OxRdtase"/>
</dbReference>